<comment type="caution">
    <text evidence="9">The sequence shown here is derived from an EMBL/GenBank/DDBJ whole genome shotgun (WGS) entry which is preliminary data.</text>
</comment>
<protein>
    <submittedName>
        <fullName evidence="9">PTS transporter subunit IIB</fullName>
    </submittedName>
</protein>
<dbReference type="GO" id="GO:0005737">
    <property type="term" value="C:cytoplasm"/>
    <property type="evidence" value="ECO:0007669"/>
    <property type="project" value="UniProtKB-SubCell"/>
</dbReference>
<evidence type="ECO:0000256" key="6">
    <source>
        <dbReference type="ARBA" id="ARBA00022683"/>
    </source>
</evidence>
<keyword evidence="2" id="KW-0813">Transport</keyword>
<evidence type="ECO:0000256" key="3">
    <source>
        <dbReference type="ARBA" id="ARBA00022490"/>
    </source>
</evidence>
<dbReference type="Pfam" id="PF03830">
    <property type="entry name" value="PTSIIB_sorb"/>
    <property type="match status" value="1"/>
</dbReference>
<accession>A0A6I4XLX1</accession>
<dbReference type="SUPFAM" id="SSF52728">
    <property type="entry name" value="PTS IIb component"/>
    <property type="match status" value="1"/>
</dbReference>
<dbReference type="GO" id="GO:0016301">
    <property type="term" value="F:kinase activity"/>
    <property type="evidence" value="ECO:0007669"/>
    <property type="project" value="UniProtKB-KW"/>
</dbReference>
<comment type="subcellular location">
    <subcellularLocation>
        <location evidence="1">Cytoplasm</location>
    </subcellularLocation>
</comment>
<dbReference type="Gene3D" id="3.40.35.10">
    <property type="entry name" value="Phosphotransferase system, sorbose subfamily IIB component"/>
    <property type="match status" value="1"/>
</dbReference>
<keyword evidence="4" id="KW-0762">Sugar transport</keyword>
<dbReference type="InterPro" id="IPR036667">
    <property type="entry name" value="PTS_IIB_sorbose-sp_sf"/>
</dbReference>
<name>A0A6I4XLX1_ENTGA</name>
<dbReference type="PROSITE" id="PS51101">
    <property type="entry name" value="PTS_EIIB_TYPE_4"/>
    <property type="match status" value="1"/>
</dbReference>
<evidence type="ECO:0000256" key="4">
    <source>
        <dbReference type="ARBA" id="ARBA00022597"/>
    </source>
</evidence>
<evidence type="ECO:0000259" key="8">
    <source>
        <dbReference type="PROSITE" id="PS51101"/>
    </source>
</evidence>
<dbReference type="Proteomes" id="UP000439965">
    <property type="component" value="Unassembled WGS sequence"/>
</dbReference>
<keyword evidence="5" id="KW-0808">Transferase</keyword>
<keyword evidence="6" id="KW-0598">Phosphotransferase system</keyword>
<dbReference type="GO" id="GO:0008982">
    <property type="term" value="F:protein-N(PI)-phosphohistidine-sugar phosphotransferase activity"/>
    <property type="evidence" value="ECO:0007669"/>
    <property type="project" value="InterPro"/>
</dbReference>
<evidence type="ECO:0000313" key="9">
    <source>
        <dbReference type="EMBL" id="MXS26799.1"/>
    </source>
</evidence>
<feature type="domain" description="PTS EIIB type-4" evidence="8">
    <location>
        <begin position="1"/>
        <end position="157"/>
    </location>
</feature>
<dbReference type="InterPro" id="IPR004720">
    <property type="entry name" value="PTS_IIB_sorbose-sp"/>
</dbReference>
<gene>
    <name evidence="9" type="ORF">GTI89_12090</name>
</gene>
<evidence type="ECO:0000256" key="5">
    <source>
        <dbReference type="ARBA" id="ARBA00022679"/>
    </source>
</evidence>
<keyword evidence="7" id="KW-0418">Kinase</keyword>
<proteinExistence type="predicted"/>
<evidence type="ECO:0000256" key="1">
    <source>
        <dbReference type="ARBA" id="ARBA00004496"/>
    </source>
</evidence>
<sequence length="157" mass="18193">MSKKVKLVRVDKRLLHATVALNWNNFINASYIAIVDPTHKDDPFLEKVLQLSFSNKSKVSIFSVDQLLEFLAQDTEEKCSVMIIFKNICALREAVNKGFSSKEVQLPYPASRILLKKIDEYFTQEEMTAIREIQEKGVKFFFQTTPMDTKDYSVFNK</sequence>
<evidence type="ECO:0000313" key="10">
    <source>
        <dbReference type="Proteomes" id="UP000439965"/>
    </source>
</evidence>
<dbReference type="GO" id="GO:0009401">
    <property type="term" value="P:phosphoenolpyruvate-dependent sugar phosphotransferase system"/>
    <property type="evidence" value="ECO:0007669"/>
    <property type="project" value="UniProtKB-KW"/>
</dbReference>
<dbReference type="AlphaFoldDB" id="A0A6I4XLX1"/>
<evidence type="ECO:0000256" key="2">
    <source>
        <dbReference type="ARBA" id="ARBA00022448"/>
    </source>
</evidence>
<dbReference type="RefSeq" id="WP_003128890.1">
    <property type="nucleotide sequence ID" value="NZ_CP116510.1"/>
</dbReference>
<evidence type="ECO:0000256" key="7">
    <source>
        <dbReference type="ARBA" id="ARBA00022777"/>
    </source>
</evidence>
<keyword evidence="3" id="KW-0963">Cytoplasm</keyword>
<dbReference type="EMBL" id="WVTI01000011">
    <property type="protein sequence ID" value="MXS26799.1"/>
    <property type="molecule type" value="Genomic_DNA"/>
</dbReference>
<reference evidence="9 10" key="1">
    <citation type="submission" date="2019-04" db="EMBL/GenBank/DDBJ databases">
        <title>Step-wise assembly of the neonatal virome modulated by breast feeding.</title>
        <authorList>
            <person name="Liang G."/>
            <person name="Bushman F."/>
        </authorList>
    </citation>
    <scope>NUCLEOTIDE SEQUENCE [LARGE SCALE GENOMIC DNA]</scope>
    <source>
        <strain evidence="9 10">E3404</strain>
    </source>
</reference>
<organism evidence="9 10">
    <name type="scientific">Enterococcus gallinarum</name>
    <dbReference type="NCBI Taxonomy" id="1353"/>
    <lineage>
        <taxon>Bacteria</taxon>
        <taxon>Bacillati</taxon>
        <taxon>Bacillota</taxon>
        <taxon>Bacilli</taxon>
        <taxon>Lactobacillales</taxon>
        <taxon>Enterococcaceae</taxon>
        <taxon>Enterococcus</taxon>
    </lineage>
</organism>